<dbReference type="AlphaFoldDB" id="A0A139AI95"/>
<accession>A0A139AI95</accession>
<feature type="region of interest" description="Disordered" evidence="2">
    <location>
        <begin position="248"/>
        <end position="313"/>
    </location>
</feature>
<organism evidence="3 4">
    <name type="scientific">Gonapodya prolifera (strain JEL478)</name>
    <name type="common">Monoblepharis prolifera</name>
    <dbReference type="NCBI Taxonomy" id="1344416"/>
    <lineage>
        <taxon>Eukaryota</taxon>
        <taxon>Fungi</taxon>
        <taxon>Fungi incertae sedis</taxon>
        <taxon>Chytridiomycota</taxon>
        <taxon>Chytridiomycota incertae sedis</taxon>
        <taxon>Monoblepharidomycetes</taxon>
        <taxon>Monoblepharidales</taxon>
        <taxon>Gonapodyaceae</taxon>
        <taxon>Gonapodya</taxon>
    </lineage>
</organism>
<name>A0A139AI95_GONPJ</name>
<evidence type="ECO:0000256" key="2">
    <source>
        <dbReference type="SAM" id="MobiDB-lite"/>
    </source>
</evidence>
<dbReference type="GO" id="GO:0003341">
    <property type="term" value="P:cilium movement"/>
    <property type="evidence" value="ECO:0007669"/>
    <property type="project" value="InterPro"/>
</dbReference>
<dbReference type="GO" id="GO:0036064">
    <property type="term" value="C:ciliary basal body"/>
    <property type="evidence" value="ECO:0007669"/>
    <property type="project" value="TreeGrafter"/>
</dbReference>
<feature type="compositionally biased region" description="Low complexity" evidence="2">
    <location>
        <begin position="289"/>
        <end position="300"/>
    </location>
</feature>
<dbReference type="Proteomes" id="UP000070544">
    <property type="component" value="Unassembled WGS sequence"/>
</dbReference>
<dbReference type="OrthoDB" id="10255247at2759"/>
<dbReference type="STRING" id="1344416.A0A139AI95"/>
<keyword evidence="1" id="KW-0175">Coiled coil</keyword>
<reference evidence="3 4" key="1">
    <citation type="journal article" date="2015" name="Genome Biol. Evol.">
        <title>Phylogenomic analyses indicate that early fungi evolved digesting cell walls of algal ancestors of land plants.</title>
        <authorList>
            <person name="Chang Y."/>
            <person name="Wang S."/>
            <person name="Sekimoto S."/>
            <person name="Aerts A.L."/>
            <person name="Choi C."/>
            <person name="Clum A."/>
            <person name="LaButti K.M."/>
            <person name="Lindquist E.A."/>
            <person name="Yee Ngan C."/>
            <person name="Ohm R.A."/>
            <person name="Salamov A.A."/>
            <person name="Grigoriev I.V."/>
            <person name="Spatafora J.W."/>
            <person name="Berbee M.L."/>
        </authorList>
    </citation>
    <scope>NUCLEOTIDE SEQUENCE [LARGE SCALE GENOMIC DNA]</scope>
    <source>
        <strain evidence="3 4">JEL478</strain>
    </source>
</reference>
<proteinExistence type="predicted"/>
<evidence type="ECO:0000313" key="3">
    <source>
        <dbReference type="EMBL" id="KXS16510.1"/>
    </source>
</evidence>
<dbReference type="OMA" id="VIQEWKS"/>
<feature type="region of interest" description="Disordered" evidence="2">
    <location>
        <begin position="528"/>
        <end position="592"/>
    </location>
</feature>
<dbReference type="GO" id="GO:0035253">
    <property type="term" value="C:ciliary rootlet"/>
    <property type="evidence" value="ECO:0007669"/>
    <property type="project" value="TreeGrafter"/>
</dbReference>
<feature type="coiled-coil region" evidence="1">
    <location>
        <begin position="42"/>
        <end position="72"/>
    </location>
</feature>
<dbReference type="GO" id="GO:0036158">
    <property type="term" value="P:outer dynein arm assembly"/>
    <property type="evidence" value="ECO:0007669"/>
    <property type="project" value="InterPro"/>
</dbReference>
<feature type="compositionally biased region" description="Polar residues" evidence="2">
    <location>
        <begin position="274"/>
        <end position="284"/>
    </location>
</feature>
<feature type="compositionally biased region" description="Basic and acidic residues" evidence="2">
    <location>
        <begin position="248"/>
        <end position="259"/>
    </location>
</feature>
<evidence type="ECO:0000313" key="4">
    <source>
        <dbReference type="Proteomes" id="UP000070544"/>
    </source>
</evidence>
<dbReference type="PANTHER" id="PTHR46518">
    <property type="entry name" value="COILED-COIL DOMAIN-CONTAINING PROTEIN 151"/>
    <property type="match status" value="1"/>
</dbReference>
<evidence type="ECO:0000256" key="1">
    <source>
        <dbReference type="SAM" id="Coils"/>
    </source>
</evidence>
<feature type="region of interest" description="Disordered" evidence="2">
    <location>
        <begin position="482"/>
        <end position="502"/>
    </location>
</feature>
<feature type="compositionally biased region" description="Acidic residues" evidence="2">
    <location>
        <begin position="531"/>
        <end position="548"/>
    </location>
</feature>
<gene>
    <name evidence="3" type="ORF">M427DRAFT_69080</name>
</gene>
<protein>
    <submittedName>
        <fullName evidence="3">Uncharacterized protein</fullName>
    </submittedName>
</protein>
<dbReference type="GO" id="GO:0097542">
    <property type="term" value="C:ciliary tip"/>
    <property type="evidence" value="ECO:0007669"/>
    <property type="project" value="TreeGrafter"/>
</dbReference>
<keyword evidence="4" id="KW-1185">Reference proteome</keyword>
<dbReference type="EMBL" id="KQ965752">
    <property type="protein sequence ID" value="KXS16510.1"/>
    <property type="molecule type" value="Genomic_DNA"/>
</dbReference>
<dbReference type="PANTHER" id="PTHR46518:SF1">
    <property type="entry name" value="OUTER DYNEIN ARM-DOCKING COMPLEX SUBUNIT 3"/>
    <property type="match status" value="1"/>
</dbReference>
<sequence>MPASQDREKAMQLDEDLHDLKLRFELLEGDRKAYYETSQWAIRQNKEEMAHLRSQNKELRDMISKLKKAEGDASTSRTMSDVEKLDQKVCELRNKHDLMEAEVRAREAKLKELQDRVAHLQPPTGSAGSSGSRVLEPAHLKEIHALENRLDKALIKYNEAQAVRKMYEAIVKKLQDERLTFDSKLTKLEKLLQQKKQEAAELEAMSRDANHAKEVAKADLLRFELQLTEDRKQREKDLHARKELVKQRLEMNEKMEKRGTPQTGKDGTAPLSPTAGSGPNASQCDDSRTAGSSGALDTSTGGAGGAGDDPSKAQHFAGVEETLRVLRDAVGVLTVPEISAKLVAQRDTNAHLVSLQASTSARLEELRARKQRVLQEYEELKFTGRQKSSAGKGLEEEFKTRVEEAKKEVEEVREKWERVGRIVKEARAGVGHLAEKLEGVQLDRPTEVPAGADPHVHTLDVCIEKMDKLYHTVKGKENLIETTFSPSPAQPTPGGAAGGASAEPTLNLLTVTQAGLPAHNTRVRMGRKEFEEEGGGENDPDTPDADIEVPDRESIKRASMQVVNARKGKGGAGGGKKKGRRGKGGGGDDDDE</sequence>
<feature type="coiled-coil region" evidence="1">
    <location>
        <begin position="143"/>
        <end position="212"/>
    </location>
</feature>
<feature type="coiled-coil region" evidence="1">
    <location>
        <begin position="356"/>
        <end position="419"/>
    </location>
</feature>
<dbReference type="InterPro" id="IPR033192">
    <property type="entry name" value="ODAD3"/>
</dbReference>